<evidence type="ECO:0000256" key="4">
    <source>
        <dbReference type="ARBA" id="ARBA00022989"/>
    </source>
</evidence>
<evidence type="ECO:0000256" key="2">
    <source>
        <dbReference type="ARBA" id="ARBA00022475"/>
    </source>
</evidence>
<sequence length="490" mass="52827">MGLAMKLTENQSVLKQTAYYAAGLLVMKGSAFLILPITTGYLGTESFGSLDILLTWLSVGGILLGLGLTEAMYRFVGSSKTVERKAAVAGVAYRVQIMACILGFLLCFALKDYAPEWLPGNITDTQWLLASAVLVVTAATALPLAWLRLQEQASLFFWLTSGKAAFQAATTFVLLELGAGIDGVLLSGLFSSMFLVIALNRFVLPKIIVKPVLSTTQTAQGFWLQSALELLKYSTPIIASGLLVFLTFGAEKWILAALTDTQSLALYAVAIQFAALVPLALEPFAMWWFPKRFELLQQANGRICNGNLASLGCCFSFLSALIFGWITPHVVQLWLPAEFHPAANLLPMLCFAMALKQCSHLLNTGCYTNTSPTIVFKLNAVTSILALGTFSIAIYLFSLPGLVYGFVAVYLGRTILFVRASQKRLHLPYRYGTIFGSALLCALGLGFASRLDFSAALFSVGLTAGLTLALIYKAGLLSVGPSPRMAVNPI</sequence>
<keyword evidence="8" id="KW-1185">Reference proteome</keyword>
<dbReference type="PANTHER" id="PTHR30250">
    <property type="entry name" value="PST FAMILY PREDICTED COLANIC ACID TRANSPORTER"/>
    <property type="match status" value="1"/>
</dbReference>
<gene>
    <name evidence="7" type="ORF">OLMES_1137</name>
</gene>
<protein>
    <submittedName>
        <fullName evidence="7">Oligosaccharide translocase</fullName>
    </submittedName>
</protein>
<dbReference type="PANTHER" id="PTHR30250:SF11">
    <property type="entry name" value="O-ANTIGEN TRANSPORTER-RELATED"/>
    <property type="match status" value="1"/>
</dbReference>
<evidence type="ECO:0000313" key="8">
    <source>
        <dbReference type="Proteomes" id="UP000196027"/>
    </source>
</evidence>
<dbReference type="InterPro" id="IPR050833">
    <property type="entry name" value="Poly_Biosynth_Transport"/>
</dbReference>
<evidence type="ECO:0000256" key="3">
    <source>
        <dbReference type="ARBA" id="ARBA00022692"/>
    </source>
</evidence>
<evidence type="ECO:0000313" key="7">
    <source>
        <dbReference type="EMBL" id="ARU55222.1"/>
    </source>
</evidence>
<keyword evidence="3 6" id="KW-0812">Transmembrane</keyword>
<organism evidence="7 8">
    <name type="scientific">Oleiphilus messinensis</name>
    <dbReference type="NCBI Taxonomy" id="141451"/>
    <lineage>
        <taxon>Bacteria</taxon>
        <taxon>Pseudomonadati</taxon>
        <taxon>Pseudomonadota</taxon>
        <taxon>Gammaproteobacteria</taxon>
        <taxon>Oceanospirillales</taxon>
        <taxon>Oleiphilaceae</taxon>
        <taxon>Oleiphilus</taxon>
    </lineage>
</organism>
<dbReference type="EMBL" id="CP021425">
    <property type="protein sequence ID" value="ARU55222.1"/>
    <property type="molecule type" value="Genomic_DNA"/>
</dbReference>
<feature type="transmembrane region" description="Helical" evidence="6">
    <location>
        <begin position="431"/>
        <end position="449"/>
    </location>
</feature>
<keyword evidence="2" id="KW-1003">Cell membrane</keyword>
<evidence type="ECO:0000256" key="6">
    <source>
        <dbReference type="SAM" id="Phobius"/>
    </source>
</evidence>
<feature type="transmembrane region" description="Helical" evidence="6">
    <location>
        <begin position="87"/>
        <end position="106"/>
    </location>
</feature>
<feature type="transmembrane region" description="Helical" evidence="6">
    <location>
        <begin position="54"/>
        <end position="75"/>
    </location>
</feature>
<dbReference type="GO" id="GO:0005886">
    <property type="term" value="C:plasma membrane"/>
    <property type="evidence" value="ECO:0007669"/>
    <property type="project" value="UniProtKB-SubCell"/>
</dbReference>
<reference evidence="7 8" key="1">
    <citation type="submission" date="2017-05" db="EMBL/GenBank/DDBJ databases">
        <title>Genomic insights into alkan degradation activity of Oleiphilus messinensis.</title>
        <authorList>
            <person name="Kozyavkin S.A."/>
            <person name="Slesarev A.I."/>
            <person name="Golyshin P.N."/>
            <person name="Korzhenkov A."/>
            <person name="Golyshina O.N."/>
            <person name="Toshchakov S.V."/>
        </authorList>
    </citation>
    <scope>NUCLEOTIDE SEQUENCE [LARGE SCALE GENOMIC DNA]</scope>
    <source>
        <strain evidence="7 8">ME102</strain>
    </source>
</reference>
<feature type="transmembrane region" description="Helical" evidence="6">
    <location>
        <begin position="376"/>
        <end position="396"/>
    </location>
</feature>
<feature type="transmembrane region" description="Helical" evidence="6">
    <location>
        <begin position="308"/>
        <end position="327"/>
    </location>
</feature>
<feature type="transmembrane region" description="Helical" evidence="6">
    <location>
        <begin position="455"/>
        <end position="475"/>
    </location>
</feature>
<feature type="transmembrane region" description="Helical" evidence="6">
    <location>
        <begin position="154"/>
        <end position="175"/>
    </location>
</feature>
<dbReference type="Proteomes" id="UP000196027">
    <property type="component" value="Chromosome"/>
</dbReference>
<dbReference type="AlphaFoldDB" id="A0A1Y0I418"/>
<feature type="transmembrane region" description="Helical" evidence="6">
    <location>
        <begin position="264"/>
        <end position="288"/>
    </location>
</feature>
<dbReference type="KEGG" id="ome:OLMES_1137"/>
<feature type="transmembrane region" description="Helical" evidence="6">
    <location>
        <begin position="237"/>
        <end position="258"/>
    </location>
</feature>
<dbReference type="InterPro" id="IPR002797">
    <property type="entry name" value="Polysacc_synth"/>
</dbReference>
<accession>A0A1Y0I418</accession>
<name>A0A1Y0I418_9GAMM</name>
<evidence type="ECO:0000256" key="1">
    <source>
        <dbReference type="ARBA" id="ARBA00004651"/>
    </source>
</evidence>
<evidence type="ECO:0000256" key="5">
    <source>
        <dbReference type="ARBA" id="ARBA00023136"/>
    </source>
</evidence>
<dbReference type="Pfam" id="PF01943">
    <property type="entry name" value="Polysacc_synt"/>
    <property type="match status" value="1"/>
</dbReference>
<comment type="subcellular location">
    <subcellularLocation>
        <location evidence="1">Cell membrane</location>
        <topology evidence="1">Multi-pass membrane protein</topology>
    </subcellularLocation>
</comment>
<feature type="transmembrane region" description="Helical" evidence="6">
    <location>
        <begin position="181"/>
        <end position="204"/>
    </location>
</feature>
<keyword evidence="5 6" id="KW-0472">Membrane</keyword>
<keyword evidence="4 6" id="KW-1133">Transmembrane helix</keyword>
<feature type="transmembrane region" description="Helical" evidence="6">
    <location>
        <begin position="126"/>
        <end position="147"/>
    </location>
</feature>
<feature type="transmembrane region" description="Helical" evidence="6">
    <location>
        <begin position="20"/>
        <end position="42"/>
    </location>
</feature>
<proteinExistence type="predicted"/>